<evidence type="ECO:0000313" key="2">
    <source>
        <dbReference type="Proteomes" id="UP001153069"/>
    </source>
</evidence>
<dbReference type="EMBL" id="CAICTM010002001">
    <property type="protein sequence ID" value="CAB9527471.1"/>
    <property type="molecule type" value="Genomic_DNA"/>
</dbReference>
<reference evidence="1" key="1">
    <citation type="submission" date="2020-06" db="EMBL/GenBank/DDBJ databases">
        <authorList>
            <consortium name="Plant Systems Biology data submission"/>
        </authorList>
    </citation>
    <scope>NUCLEOTIDE SEQUENCE</scope>
    <source>
        <strain evidence="1">D6</strain>
    </source>
</reference>
<protein>
    <submittedName>
        <fullName evidence="1">Uncharacterized protein</fullName>
    </submittedName>
</protein>
<keyword evidence="2" id="KW-1185">Reference proteome</keyword>
<comment type="caution">
    <text evidence="1">The sequence shown here is derived from an EMBL/GenBank/DDBJ whole genome shotgun (WGS) entry which is preliminary data.</text>
</comment>
<organism evidence="1 2">
    <name type="scientific">Seminavis robusta</name>
    <dbReference type="NCBI Taxonomy" id="568900"/>
    <lineage>
        <taxon>Eukaryota</taxon>
        <taxon>Sar</taxon>
        <taxon>Stramenopiles</taxon>
        <taxon>Ochrophyta</taxon>
        <taxon>Bacillariophyta</taxon>
        <taxon>Bacillariophyceae</taxon>
        <taxon>Bacillariophycidae</taxon>
        <taxon>Naviculales</taxon>
        <taxon>Naviculaceae</taxon>
        <taxon>Seminavis</taxon>
    </lineage>
</organism>
<name>A0A9N8HVK9_9STRA</name>
<dbReference type="Proteomes" id="UP001153069">
    <property type="component" value="Unassembled WGS sequence"/>
</dbReference>
<sequence length="296" mass="33343">MGGLSKQFNKVRQILKKKGNKSKILDLECGSKSGNCTESLVEQLEEAHDVTIVTLTDSLQRFDNVKIFTALKKLVLSPKCKLEVVRMKEPNVRAAEYKRWCFKRTNFLHHCYQLCKEREIRLLIDATLVLDTPEGKPQDVSSWLSTHFPKTIPEDPDLNSIKIRLHALNSSKDQQVYSVFQALIVTLINCQRRWKRIECGVIFATVPKNAVPQTEALMEVAETYRAPLLVRWQPLDGANPRGSWTRTSTAAQVLFPQPHNISTGKGWPVTGSVMVQKALEDTTASTVCCEGSSSVF</sequence>
<gene>
    <name evidence="1" type="ORF">SEMRO_2003_G310380.1</name>
</gene>
<evidence type="ECO:0000313" key="1">
    <source>
        <dbReference type="EMBL" id="CAB9527471.1"/>
    </source>
</evidence>
<accession>A0A9N8HVK9</accession>
<proteinExistence type="predicted"/>
<dbReference type="AlphaFoldDB" id="A0A9N8HVK9"/>